<evidence type="ECO:0000259" key="1">
    <source>
        <dbReference type="Pfam" id="PF26449"/>
    </source>
</evidence>
<organism evidence="2 3">
    <name type="scientific">Archaeoglobus fulgidus DSM 8774</name>
    <dbReference type="NCBI Taxonomy" id="1344584"/>
    <lineage>
        <taxon>Archaea</taxon>
        <taxon>Methanobacteriati</taxon>
        <taxon>Methanobacteriota</taxon>
        <taxon>Archaeoglobi</taxon>
        <taxon>Archaeoglobales</taxon>
        <taxon>Archaeoglobaceae</taxon>
        <taxon>Archaeoglobus</taxon>
    </lineage>
</organism>
<dbReference type="InterPro" id="IPR058441">
    <property type="entry name" value="DUF8128"/>
</dbReference>
<protein>
    <recommendedName>
        <fullName evidence="1">DUF8128 domain-containing protein</fullName>
    </recommendedName>
</protein>
<evidence type="ECO:0000313" key="2">
    <source>
        <dbReference type="EMBL" id="AIG98354.1"/>
    </source>
</evidence>
<dbReference type="EMBL" id="CP006577">
    <property type="protein sequence ID" value="AIG98354.1"/>
    <property type="molecule type" value="Genomic_DNA"/>
</dbReference>
<reference evidence="2 3" key="1">
    <citation type="submission" date="2013-07" db="EMBL/GenBank/DDBJ databases">
        <title>Genome of Archaeoglobus fulgidus.</title>
        <authorList>
            <person name="Fiebig A."/>
            <person name="Birkeland N.-K."/>
        </authorList>
    </citation>
    <scope>NUCLEOTIDE SEQUENCE [LARGE SCALE GENOMIC DNA]</scope>
    <source>
        <strain evidence="2 3">DSM 8774</strain>
    </source>
</reference>
<evidence type="ECO:0000313" key="3">
    <source>
        <dbReference type="Proteomes" id="UP000028501"/>
    </source>
</evidence>
<sequence length="286" mass="32875">MLWTKKCADPSTLIAIRPYKHAKGLDPAKDFLRTMRGVYSFEIWFEDRAKIRMCSSEPELELRKKITSFYPSAEIGKPDKDFIEGEKFCVMKATLRKSHFFPLRTEMDGDPFNALLTAMIGHKAIYQVLFTPAPQRWMSKAVKVAEGLLKGKVVGWLEPKIAPASPVEKDLAKQIIDRASQPAFVVEIRIAVFGKDSKQIVNNFESFFRLFNNPIADQGFKLVIPRNQKSELERMKKRCMTISRFGKKDILTVDELANLVHIPGEEVHVREVEWTFARKDLKPPYP</sequence>
<dbReference type="RefSeq" id="WP_156029532.1">
    <property type="nucleotide sequence ID" value="NZ_CP006577.1"/>
</dbReference>
<dbReference type="KEGG" id="afg:AFULGI_00015920"/>
<dbReference type="AlphaFoldDB" id="A0A075WGX5"/>
<dbReference type="HOGENOM" id="CLU_971813_0_0_2"/>
<feature type="domain" description="DUF8128" evidence="1">
    <location>
        <begin position="9"/>
        <end position="274"/>
    </location>
</feature>
<name>A0A075WGX5_ARCFL</name>
<dbReference type="Proteomes" id="UP000028501">
    <property type="component" value="Chromosome"/>
</dbReference>
<accession>A0A075WGX5</accession>
<proteinExistence type="predicted"/>
<dbReference type="Pfam" id="PF26449">
    <property type="entry name" value="DUF8128"/>
    <property type="match status" value="1"/>
</dbReference>
<dbReference type="GeneID" id="24795091"/>
<gene>
    <name evidence="2" type="ORF">AFULGI_00015920</name>
</gene>